<protein>
    <submittedName>
        <fullName evidence="1">Uncharacterized protein</fullName>
    </submittedName>
</protein>
<accession>A0ABQ2F2M8</accession>
<comment type="caution">
    <text evidence="1">The sequence shown here is derived from an EMBL/GenBank/DDBJ whole genome shotgun (WGS) entry which is preliminary data.</text>
</comment>
<keyword evidence="2" id="KW-1185">Reference proteome</keyword>
<proteinExistence type="predicted"/>
<evidence type="ECO:0000313" key="1">
    <source>
        <dbReference type="EMBL" id="GGK36005.1"/>
    </source>
</evidence>
<evidence type="ECO:0000313" key="2">
    <source>
        <dbReference type="Proteomes" id="UP000647587"/>
    </source>
</evidence>
<name>A0ABQ2F2M8_9DEIO</name>
<sequence length="76" mass="8307">MLILHLHLTSGDVIELEVSSSEKNRVSRTLNREQMPTLPFVAVVGGMTVEIPWRSIAFLSSCPVMQPASLTLNSAV</sequence>
<dbReference type="EMBL" id="BMPP01000016">
    <property type="protein sequence ID" value="GGK36005.1"/>
    <property type="molecule type" value="Genomic_DNA"/>
</dbReference>
<dbReference type="RefSeq" id="WP_189010654.1">
    <property type="nucleotide sequence ID" value="NZ_BMPP01000016.1"/>
</dbReference>
<dbReference type="Proteomes" id="UP000647587">
    <property type="component" value="Unassembled WGS sequence"/>
</dbReference>
<organism evidence="1 2">
    <name type="scientific">Deinococcus malanensis</name>
    <dbReference type="NCBI Taxonomy" id="1706855"/>
    <lineage>
        <taxon>Bacteria</taxon>
        <taxon>Thermotogati</taxon>
        <taxon>Deinococcota</taxon>
        <taxon>Deinococci</taxon>
        <taxon>Deinococcales</taxon>
        <taxon>Deinococcaceae</taxon>
        <taxon>Deinococcus</taxon>
    </lineage>
</organism>
<gene>
    <name evidence="1" type="ORF">GCM10008955_32450</name>
</gene>
<reference evidence="2" key="1">
    <citation type="journal article" date="2019" name="Int. J. Syst. Evol. Microbiol.">
        <title>The Global Catalogue of Microorganisms (GCM) 10K type strain sequencing project: providing services to taxonomists for standard genome sequencing and annotation.</title>
        <authorList>
            <consortium name="The Broad Institute Genomics Platform"/>
            <consortium name="The Broad Institute Genome Sequencing Center for Infectious Disease"/>
            <person name="Wu L."/>
            <person name="Ma J."/>
        </authorList>
    </citation>
    <scope>NUCLEOTIDE SEQUENCE [LARGE SCALE GENOMIC DNA]</scope>
    <source>
        <strain evidence="2">JCM 30331</strain>
    </source>
</reference>